<dbReference type="SMART" id="SM00421">
    <property type="entry name" value="HTH_LUXR"/>
    <property type="match status" value="1"/>
</dbReference>
<gene>
    <name evidence="6" type="ORF">C8D93_10669</name>
</gene>
<protein>
    <submittedName>
        <fullName evidence="6">Regulatory LuxR family protein</fullName>
    </submittedName>
</protein>
<dbReference type="Proteomes" id="UP000248330">
    <property type="component" value="Unassembled WGS sequence"/>
</dbReference>
<reference evidence="6 7" key="1">
    <citation type="submission" date="2018-04" db="EMBL/GenBank/DDBJ databases">
        <title>Genomic Encyclopedia of Type Strains, Phase IV (KMG-IV): sequencing the most valuable type-strain genomes for metagenomic binning, comparative biology and taxonomic classification.</title>
        <authorList>
            <person name="Goeker M."/>
        </authorList>
    </citation>
    <scope>NUCLEOTIDE SEQUENCE [LARGE SCALE GENOMIC DNA]</scope>
    <source>
        <strain evidence="6 7">DSM 104150</strain>
    </source>
</reference>
<evidence type="ECO:0000259" key="5">
    <source>
        <dbReference type="PROSITE" id="PS50043"/>
    </source>
</evidence>
<evidence type="ECO:0000256" key="2">
    <source>
        <dbReference type="ARBA" id="ARBA00023125"/>
    </source>
</evidence>
<accession>A0A318E8X0</accession>
<dbReference type="PROSITE" id="PS50043">
    <property type="entry name" value="HTH_LUXR_2"/>
    <property type="match status" value="1"/>
</dbReference>
<dbReference type="Pfam" id="PF00196">
    <property type="entry name" value="GerE"/>
    <property type="match status" value="1"/>
</dbReference>
<keyword evidence="7" id="KW-1185">Reference proteome</keyword>
<dbReference type="OrthoDB" id="9774661at2"/>
<organism evidence="6 7">
    <name type="scientific">Sinimarinibacterium flocculans</name>
    <dbReference type="NCBI Taxonomy" id="985250"/>
    <lineage>
        <taxon>Bacteria</taxon>
        <taxon>Pseudomonadati</taxon>
        <taxon>Pseudomonadota</taxon>
        <taxon>Gammaproteobacteria</taxon>
        <taxon>Nevskiales</taxon>
        <taxon>Nevskiaceae</taxon>
        <taxon>Sinimarinibacterium</taxon>
    </lineage>
</organism>
<comment type="caution">
    <text evidence="6">The sequence shown here is derived from an EMBL/GenBank/DDBJ whole genome shotgun (WGS) entry which is preliminary data.</text>
</comment>
<dbReference type="InterPro" id="IPR036388">
    <property type="entry name" value="WH-like_DNA-bd_sf"/>
</dbReference>
<dbReference type="PRINTS" id="PR00038">
    <property type="entry name" value="HTHLUXR"/>
</dbReference>
<dbReference type="PANTHER" id="PTHR44688:SF25">
    <property type="entry name" value="HTH LUXR-TYPE DOMAIN-CONTAINING PROTEIN"/>
    <property type="match status" value="1"/>
</dbReference>
<dbReference type="PANTHER" id="PTHR44688">
    <property type="entry name" value="DNA-BINDING TRANSCRIPTIONAL ACTIVATOR DEVR_DOSR"/>
    <property type="match status" value="1"/>
</dbReference>
<dbReference type="SUPFAM" id="SSF46894">
    <property type="entry name" value="C-terminal effector domain of the bipartite response regulators"/>
    <property type="match status" value="1"/>
</dbReference>
<dbReference type="InterPro" id="IPR000792">
    <property type="entry name" value="Tscrpt_reg_LuxR_C"/>
</dbReference>
<name>A0A318E8X0_9GAMM</name>
<feature type="region of interest" description="Disordered" evidence="4">
    <location>
        <begin position="1"/>
        <end position="28"/>
    </location>
</feature>
<keyword evidence="3" id="KW-0804">Transcription</keyword>
<evidence type="ECO:0000256" key="4">
    <source>
        <dbReference type="SAM" id="MobiDB-lite"/>
    </source>
</evidence>
<keyword evidence="2" id="KW-0238">DNA-binding</keyword>
<dbReference type="EMBL" id="QICN01000006">
    <property type="protein sequence ID" value="PXV67093.1"/>
    <property type="molecule type" value="Genomic_DNA"/>
</dbReference>
<keyword evidence="1" id="KW-0805">Transcription regulation</keyword>
<sequence>MDASIDVQTRGPARETRPPSLDFAAGPDELTGGELRVLRLLAGGASNREIASCAEISENTVKFHLKNVYGKLGVSSRAAAVFAAVQRGLVGGD</sequence>
<dbReference type="GO" id="GO:0006355">
    <property type="term" value="P:regulation of DNA-templated transcription"/>
    <property type="evidence" value="ECO:0007669"/>
    <property type="project" value="InterPro"/>
</dbReference>
<dbReference type="CDD" id="cd06170">
    <property type="entry name" value="LuxR_C_like"/>
    <property type="match status" value="1"/>
</dbReference>
<proteinExistence type="predicted"/>
<evidence type="ECO:0000313" key="7">
    <source>
        <dbReference type="Proteomes" id="UP000248330"/>
    </source>
</evidence>
<dbReference type="RefSeq" id="WP_110265414.1">
    <property type="nucleotide sequence ID" value="NZ_CAWNXA010000006.1"/>
</dbReference>
<evidence type="ECO:0000313" key="6">
    <source>
        <dbReference type="EMBL" id="PXV67093.1"/>
    </source>
</evidence>
<dbReference type="AlphaFoldDB" id="A0A318E8X0"/>
<dbReference type="InterPro" id="IPR016032">
    <property type="entry name" value="Sig_transdc_resp-reg_C-effctor"/>
</dbReference>
<evidence type="ECO:0000256" key="3">
    <source>
        <dbReference type="ARBA" id="ARBA00023163"/>
    </source>
</evidence>
<feature type="domain" description="HTH luxR-type" evidence="5">
    <location>
        <begin position="23"/>
        <end position="88"/>
    </location>
</feature>
<dbReference type="Gene3D" id="1.10.10.10">
    <property type="entry name" value="Winged helix-like DNA-binding domain superfamily/Winged helix DNA-binding domain"/>
    <property type="match status" value="1"/>
</dbReference>
<evidence type="ECO:0000256" key="1">
    <source>
        <dbReference type="ARBA" id="ARBA00023015"/>
    </source>
</evidence>
<dbReference type="GO" id="GO:0003677">
    <property type="term" value="F:DNA binding"/>
    <property type="evidence" value="ECO:0007669"/>
    <property type="project" value="UniProtKB-KW"/>
</dbReference>